<evidence type="ECO:0000256" key="6">
    <source>
        <dbReference type="ARBA" id="ARBA00023125"/>
    </source>
</evidence>
<dbReference type="InterPro" id="IPR002491">
    <property type="entry name" value="ABC_transptr_periplasmic_BD"/>
</dbReference>
<dbReference type="EMBL" id="RHHN01000014">
    <property type="protein sequence ID" value="RNB59225.1"/>
    <property type="molecule type" value="Genomic_DNA"/>
</dbReference>
<dbReference type="RefSeq" id="WP_122952604.1">
    <property type="nucleotide sequence ID" value="NZ_BJOD01000040.1"/>
</dbReference>
<dbReference type="InterPro" id="IPR009057">
    <property type="entry name" value="Homeodomain-like_sf"/>
</dbReference>
<keyword evidence="3" id="KW-0813">Transport</keyword>
<accession>A0A3M8B8Q7</accession>
<dbReference type="PROSITE" id="PS01124">
    <property type="entry name" value="HTH_ARAC_FAMILY_2"/>
    <property type="match status" value="1"/>
</dbReference>
<feature type="region of interest" description="Disordered" evidence="8">
    <location>
        <begin position="306"/>
        <end position="339"/>
    </location>
</feature>
<proteinExistence type="inferred from homology"/>
<dbReference type="SUPFAM" id="SSF46689">
    <property type="entry name" value="Homeodomain-like"/>
    <property type="match status" value="2"/>
</dbReference>
<evidence type="ECO:0000256" key="3">
    <source>
        <dbReference type="ARBA" id="ARBA00022448"/>
    </source>
</evidence>
<evidence type="ECO:0000259" key="9">
    <source>
        <dbReference type="PROSITE" id="PS01124"/>
    </source>
</evidence>
<keyword evidence="5" id="KW-0805">Transcription regulation</keyword>
<dbReference type="GO" id="GO:0003700">
    <property type="term" value="F:DNA-binding transcription factor activity"/>
    <property type="evidence" value="ECO:0007669"/>
    <property type="project" value="InterPro"/>
</dbReference>
<comment type="subcellular location">
    <subcellularLocation>
        <location evidence="1">Cell envelope</location>
    </subcellularLocation>
</comment>
<dbReference type="GO" id="GO:1901678">
    <property type="term" value="P:iron coordination entity transport"/>
    <property type="evidence" value="ECO:0007669"/>
    <property type="project" value="UniProtKB-ARBA"/>
</dbReference>
<evidence type="ECO:0000256" key="1">
    <source>
        <dbReference type="ARBA" id="ARBA00004196"/>
    </source>
</evidence>
<evidence type="ECO:0000313" key="13">
    <source>
        <dbReference type="Proteomes" id="UP000276178"/>
    </source>
</evidence>
<dbReference type="PROSITE" id="PS00041">
    <property type="entry name" value="HTH_ARAC_FAMILY_1"/>
    <property type="match status" value="1"/>
</dbReference>
<evidence type="ECO:0000256" key="4">
    <source>
        <dbReference type="ARBA" id="ARBA00022729"/>
    </source>
</evidence>
<reference evidence="11 14" key="2">
    <citation type="submission" date="2019-06" db="EMBL/GenBank/DDBJ databases">
        <title>Whole genome shotgun sequence of Brevibacillus agri NBRC 15538.</title>
        <authorList>
            <person name="Hosoyama A."/>
            <person name="Uohara A."/>
            <person name="Ohji S."/>
            <person name="Ichikawa N."/>
        </authorList>
    </citation>
    <scope>NUCLEOTIDE SEQUENCE [LARGE SCALE GENOMIC DNA]</scope>
    <source>
        <strain evidence="11 14">NBRC 15538</strain>
    </source>
</reference>
<dbReference type="SMART" id="SM00342">
    <property type="entry name" value="HTH_ARAC"/>
    <property type="match status" value="1"/>
</dbReference>
<dbReference type="Pfam" id="PF01497">
    <property type="entry name" value="Peripla_BP_2"/>
    <property type="match status" value="1"/>
</dbReference>
<dbReference type="PANTHER" id="PTHR30532">
    <property type="entry name" value="IRON III DICITRATE-BINDING PERIPLASMIC PROTEIN"/>
    <property type="match status" value="1"/>
</dbReference>
<dbReference type="SUPFAM" id="SSF53807">
    <property type="entry name" value="Helical backbone' metal receptor"/>
    <property type="match status" value="1"/>
</dbReference>
<dbReference type="Proteomes" id="UP000276178">
    <property type="component" value="Unassembled WGS sequence"/>
</dbReference>
<protein>
    <submittedName>
        <fullName evidence="12">Helix-turn-helix domain-containing protein</fullName>
    </submittedName>
</protein>
<dbReference type="Pfam" id="PF12833">
    <property type="entry name" value="HTH_18"/>
    <property type="match status" value="1"/>
</dbReference>
<comment type="caution">
    <text evidence="12">The sequence shown here is derived from an EMBL/GenBank/DDBJ whole genome shotgun (WGS) entry which is preliminary data.</text>
</comment>
<dbReference type="AlphaFoldDB" id="A0A3M8B8Q7"/>
<organism evidence="12 13">
    <name type="scientific">Brevibacillus agri</name>
    <dbReference type="NCBI Taxonomy" id="51101"/>
    <lineage>
        <taxon>Bacteria</taxon>
        <taxon>Bacillati</taxon>
        <taxon>Bacillota</taxon>
        <taxon>Bacilli</taxon>
        <taxon>Bacillales</taxon>
        <taxon>Paenibacillaceae</taxon>
        <taxon>Brevibacillus</taxon>
    </lineage>
</organism>
<evidence type="ECO:0000256" key="2">
    <source>
        <dbReference type="ARBA" id="ARBA00008814"/>
    </source>
</evidence>
<dbReference type="EMBL" id="BJOD01000040">
    <property type="protein sequence ID" value="GED27391.1"/>
    <property type="molecule type" value="Genomic_DNA"/>
</dbReference>
<evidence type="ECO:0000256" key="7">
    <source>
        <dbReference type="ARBA" id="ARBA00023163"/>
    </source>
</evidence>
<sequence>MSFQDDLLLWNHAALKVVDVRRAVIQPGDSLRAHQLTAGSFLCTVQGKARVLLDEAQYQAGPYHVCHAGKGTVLAIDYVQEALEYYLLQYKATLALPCREELLRLQQKRDPFQLAHSFTPRYPLPLFGTVRQMHEKWQKASMLDRFHAKALLHQFVYEWLQQRQEQAEEPTAQSLVDKAIRLIEEQFSEKMTLHALASQVGCQERQLQRLFKAALAVGPMEYLLRVRLEKAKDLLLKLNVPLMDIAEAVGFTDSYYFSRLFKKYVGISPSQFRKMAGQPELCRQNPSGLSPSFIGGKSVPLYSINNENGSHSQQKTAPASAALAAHRSKRAKQADPEGGVAKTTSKYIRHLRGELELDRLPEKIAVLDYQYIDQMYALGHLPAGSVFATTSPSGLPEYLGEKMSAIKRLGTKDHPDMTAIAELSPELIVCTDTHAHLYDELVAIAPTVMLGRNDDWRTTLPVLGKMLGKEQEAQHVIDAYNQKIVHLKDAIAAKLGGKTVSLIRPRDNMIRLHTTAHRTARILYRDLGIAPPPMAMDSKRTSSYIQLDAMTELNADHLFVLQDATNAALTSAYQESALWRNLSVVKANHVRTFDTTMWIGFYGPVAINRVVDEIADALLS</sequence>
<feature type="domain" description="Fe/B12 periplasmic-binding" evidence="10">
    <location>
        <begin position="363"/>
        <end position="620"/>
    </location>
</feature>
<dbReference type="InterPro" id="IPR020449">
    <property type="entry name" value="Tscrpt_reg_AraC-type_HTH"/>
</dbReference>
<dbReference type="OrthoDB" id="152124at2"/>
<comment type="similarity">
    <text evidence="2">Belongs to the bacterial solute-binding protein 8 family.</text>
</comment>
<evidence type="ECO:0000313" key="14">
    <source>
        <dbReference type="Proteomes" id="UP000317180"/>
    </source>
</evidence>
<feature type="compositionally biased region" description="Polar residues" evidence="8">
    <location>
        <begin position="306"/>
        <end position="316"/>
    </location>
</feature>
<dbReference type="PROSITE" id="PS50983">
    <property type="entry name" value="FE_B12_PBP"/>
    <property type="match status" value="1"/>
</dbReference>
<evidence type="ECO:0000313" key="11">
    <source>
        <dbReference type="EMBL" id="GED27391.1"/>
    </source>
</evidence>
<dbReference type="Proteomes" id="UP000317180">
    <property type="component" value="Unassembled WGS sequence"/>
</dbReference>
<dbReference type="InterPro" id="IPR051313">
    <property type="entry name" value="Bact_iron-sidero_bind"/>
</dbReference>
<evidence type="ECO:0000256" key="8">
    <source>
        <dbReference type="SAM" id="MobiDB-lite"/>
    </source>
</evidence>
<dbReference type="Gene3D" id="3.40.50.1980">
    <property type="entry name" value="Nitrogenase molybdenum iron protein domain"/>
    <property type="match status" value="2"/>
</dbReference>
<dbReference type="InterPro" id="IPR018062">
    <property type="entry name" value="HTH_AraC-typ_CS"/>
</dbReference>
<keyword evidence="14" id="KW-1185">Reference proteome</keyword>
<dbReference type="GO" id="GO:0043565">
    <property type="term" value="F:sequence-specific DNA binding"/>
    <property type="evidence" value="ECO:0007669"/>
    <property type="project" value="InterPro"/>
</dbReference>
<dbReference type="PANTHER" id="PTHR30532:SF29">
    <property type="entry name" value="FE(3+) DICITRATE-BINDING PERIPLASMIC PROTEIN"/>
    <property type="match status" value="1"/>
</dbReference>
<evidence type="ECO:0000313" key="12">
    <source>
        <dbReference type="EMBL" id="RNB59225.1"/>
    </source>
</evidence>
<dbReference type="InterPro" id="IPR018060">
    <property type="entry name" value="HTH_AraC"/>
</dbReference>
<keyword evidence="6" id="KW-0238">DNA-binding</keyword>
<dbReference type="GeneID" id="82812863"/>
<name>A0A3M8B8Q7_9BACL</name>
<dbReference type="PRINTS" id="PR00032">
    <property type="entry name" value="HTHARAC"/>
</dbReference>
<gene>
    <name evidence="11" type="ORF">BAG01nite_34930</name>
    <name evidence="12" type="ORF">EB820_04820</name>
</gene>
<evidence type="ECO:0000259" key="10">
    <source>
        <dbReference type="PROSITE" id="PS50983"/>
    </source>
</evidence>
<reference evidence="12 13" key="1">
    <citation type="submission" date="2018-10" db="EMBL/GenBank/DDBJ databases">
        <title>Phylogenomics of Brevibacillus.</title>
        <authorList>
            <person name="Dunlap C."/>
        </authorList>
    </citation>
    <scope>NUCLEOTIDE SEQUENCE [LARGE SCALE GENOMIC DNA]</scope>
    <source>
        <strain evidence="12 13">NRRL NRS 1219</strain>
    </source>
</reference>
<feature type="domain" description="HTH araC/xylS-type" evidence="9">
    <location>
        <begin position="177"/>
        <end position="275"/>
    </location>
</feature>
<dbReference type="GO" id="GO:0030288">
    <property type="term" value="C:outer membrane-bounded periplasmic space"/>
    <property type="evidence" value="ECO:0007669"/>
    <property type="project" value="TreeGrafter"/>
</dbReference>
<keyword evidence="7" id="KW-0804">Transcription</keyword>
<dbReference type="Gene3D" id="1.10.10.60">
    <property type="entry name" value="Homeodomain-like"/>
    <property type="match status" value="2"/>
</dbReference>
<evidence type="ECO:0000256" key="5">
    <source>
        <dbReference type="ARBA" id="ARBA00023015"/>
    </source>
</evidence>
<keyword evidence="4" id="KW-0732">Signal</keyword>